<keyword evidence="1" id="KW-0378">Hydrolase</keyword>
<dbReference type="GO" id="GO:0016020">
    <property type="term" value="C:membrane"/>
    <property type="evidence" value="ECO:0007669"/>
    <property type="project" value="TreeGrafter"/>
</dbReference>
<dbReference type="Gene3D" id="3.40.50.1820">
    <property type="entry name" value="alpha/beta hydrolase"/>
    <property type="match status" value="1"/>
</dbReference>
<evidence type="ECO:0000313" key="5">
    <source>
        <dbReference type="Proteomes" id="UP000248592"/>
    </source>
</evidence>
<proteinExistence type="predicted"/>
<feature type="active site" description="Nucleophile" evidence="2">
    <location>
        <position position="94"/>
    </location>
</feature>
<feature type="domain" description="Serine aminopeptidase S33" evidence="3">
    <location>
        <begin position="61"/>
        <end position="251"/>
    </location>
</feature>
<feature type="active site" description="Charge relay system" evidence="2">
    <location>
        <position position="245"/>
    </location>
</feature>
<dbReference type="GO" id="GO:0052689">
    <property type="term" value="F:carboxylic ester hydrolase activity"/>
    <property type="evidence" value="ECO:0007669"/>
    <property type="project" value="InterPro"/>
</dbReference>
<name>A0A2Z4JSC7_9BURK</name>
<reference evidence="5" key="1">
    <citation type="submission" date="2018-06" db="EMBL/GenBank/DDBJ databases">
        <title>Description of a new Polynucleobacter species.</title>
        <authorList>
            <person name="Hahn M.W."/>
        </authorList>
    </citation>
    <scope>NUCLEOTIDE SEQUENCE [LARGE SCALE GENOMIC DNA]</scope>
    <source>
        <strain evidence="5">MG-25-Pas1-D2</strain>
    </source>
</reference>
<feature type="active site" description="Charge relay system" evidence="2">
    <location>
        <position position="215"/>
    </location>
</feature>
<evidence type="ECO:0000259" key="3">
    <source>
        <dbReference type="Pfam" id="PF12146"/>
    </source>
</evidence>
<dbReference type="PANTHER" id="PTHR43798:SF31">
    <property type="entry name" value="AB HYDROLASE SUPERFAMILY PROTEIN YCLE"/>
    <property type="match status" value="1"/>
</dbReference>
<dbReference type="Pfam" id="PF12146">
    <property type="entry name" value="Hydrolase_4"/>
    <property type="match status" value="1"/>
</dbReference>
<dbReference type="AlphaFoldDB" id="A0A2Z4JSC7"/>
<dbReference type="SUPFAM" id="SSF53474">
    <property type="entry name" value="alpha/beta-Hydrolases"/>
    <property type="match status" value="1"/>
</dbReference>
<evidence type="ECO:0000256" key="2">
    <source>
        <dbReference type="PIRSR" id="PIRSR017388-1"/>
    </source>
</evidence>
<dbReference type="InterPro" id="IPR022742">
    <property type="entry name" value="Hydrolase_4"/>
</dbReference>
<dbReference type="InterPro" id="IPR012354">
    <property type="entry name" value="Esterase_lipase"/>
</dbReference>
<dbReference type="PIRSF" id="PIRSF017388">
    <property type="entry name" value="Esterase_lipase"/>
    <property type="match status" value="1"/>
</dbReference>
<dbReference type="Proteomes" id="UP000248592">
    <property type="component" value="Chromosome"/>
</dbReference>
<dbReference type="PANTHER" id="PTHR43798">
    <property type="entry name" value="MONOACYLGLYCEROL LIPASE"/>
    <property type="match status" value="1"/>
</dbReference>
<organism evidence="4 5">
    <name type="scientific">Polynucleobacter paneuropaeus</name>
    <dbReference type="NCBI Taxonomy" id="2527775"/>
    <lineage>
        <taxon>Bacteria</taxon>
        <taxon>Pseudomonadati</taxon>
        <taxon>Pseudomonadota</taxon>
        <taxon>Betaproteobacteria</taxon>
        <taxon>Burkholderiales</taxon>
        <taxon>Burkholderiaceae</taxon>
        <taxon>Polynucleobacter</taxon>
    </lineage>
</organism>
<protein>
    <submittedName>
        <fullName evidence="4">Carboxylesterase</fullName>
    </submittedName>
</protein>
<dbReference type="EMBL" id="CP030085">
    <property type="protein sequence ID" value="AWW49785.1"/>
    <property type="molecule type" value="Genomic_DNA"/>
</dbReference>
<dbReference type="InterPro" id="IPR050266">
    <property type="entry name" value="AB_hydrolase_sf"/>
</dbReference>
<dbReference type="RefSeq" id="WP_112294667.1">
    <property type="nucleotide sequence ID" value="NZ_CBCSBS010000001.1"/>
</dbReference>
<evidence type="ECO:0000256" key="1">
    <source>
        <dbReference type="ARBA" id="ARBA00022801"/>
    </source>
</evidence>
<gene>
    <name evidence="4" type="ORF">Pas1_04980</name>
</gene>
<sequence>MTSIAEQTDRYETFYQGNSGHAVVLLPGLCGSELEMGVIPRLLKQSNHTYTVPKINGYSAHTGLSNYQEWIDSVDQFITDLAQSHNSVSVVGLSMGATLALAVAARNSKAHSVVALSPVFIFDGWAIPWYHPFLALVFALGIRNWHYKEREPFGVKNLELRRHIRKAVMANSVSELGAAHLPAVHLYQSLELIKATKKELSSITADALIIHAIDDETASPKNPEIILRGISSETCRMIWLGNSYHMITVDNEREVVANEVNNFINQALEKEKIVDRLAVDTANLVIKNRSRS</sequence>
<evidence type="ECO:0000313" key="4">
    <source>
        <dbReference type="EMBL" id="AWW49785.1"/>
    </source>
</evidence>
<dbReference type="InterPro" id="IPR029058">
    <property type="entry name" value="AB_hydrolase_fold"/>
</dbReference>
<accession>A0A2Z4JSC7</accession>